<keyword evidence="3" id="KW-1185">Reference proteome</keyword>
<evidence type="ECO:0000313" key="2">
    <source>
        <dbReference type="EMBL" id="GGE19314.1"/>
    </source>
</evidence>
<dbReference type="InterPro" id="IPR036163">
    <property type="entry name" value="HMA_dom_sf"/>
</dbReference>
<name>A0A8H9G140_9SPHI</name>
<evidence type="ECO:0000313" key="3">
    <source>
        <dbReference type="Proteomes" id="UP000614460"/>
    </source>
</evidence>
<comment type="caution">
    <text evidence="2">The sequence shown here is derived from an EMBL/GenBank/DDBJ whole genome shotgun (WGS) entry which is preliminary data.</text>
</comment>
<dbReference type="AlphaFoldDB" id="A0A8H9G140"/>
<protein>
    <recommendedName>
        <fullName evidence="4">HMA domain-containing protein</fullName>
    </recommendedName>
</protein>
<sequence length="107" mass="12335">MIVGLFTFVAPKNTFAQKNQDFEKVNIRVQKMTCDGDMPTIKAELLKKEGIMDVTFTRRQRETSVFTIKYFKGVVSKSSIEKHIENTPGCNDKSQKPYRVVNEKTQK</sequence>
<dbReference type="InterPro" id="IPR006121">
    <property type="entry name" value="HMA_dom"/>
</dbReference>
<dbReference type="Gene3D" id="3.30.70.100">
    <property type="match status" value="1"/>
</dbReference>
<proteinExistence type="predicted"/>
<dbReference type="CDD" id="cd00371">
    <property type="entry name" value="HMA"/>
    <property type="match status" value="1"/>
</dbReference>
<dbReference type="Proteomes" id="UP000614460">
    <property type="component" value="Unassembled WGS sequence"/>
</dbReference>
<reference evidence="2" key="2">
    <citation type="submission" date="2020-09" db="EMBL/GenBank/DDBJ databases">
        <authorList>
            <person name="Sun Q."/>
            <person name="Zhou Y."/>
        </authorList>
    </citation>
    <scope>NUCLEOTIDE SEQUENCE</scope>
    <source>
        <strain evidence="2">CGMCC 1.15966</strain>
    </source>
</reference>
<evidence type="ECO:0008006" key="4">
    <source>
        <dbReference type="Google" id="ProtNLM"/>
    </source>
</evidence>
<feature type="region of interest" description="Disordered" evidence="1">
    <location>
        <begin position="86"/>
        <end position="107"/>
    </location>
</feature>
<organism evidence="2 3">
    <name type="scientific">Sphingobacterium cellulitidis</name>
    <dbReference type="NCBI Taxonomy" id="1768011"/>
    <lineage>
        <taxon>Bacteria</taxon>
        <taxon>Pseudomonadati</taxon>
        <taxon>Bacteroidota</taxon>
        <taxon>Sphingobacteriia</taxon>
        <taxon>Sphingobacteriales</taxon>
        <taxon>Sphingobacteriaceae</taxon>
        <taxon>Sphingobacterium</taxon>
    </lineage>
</organism>
<gene>
    <name evidence="2" type="ORF">GCM10011516_16280</name>
</gene>
<evidence type="ECO:0000256" key="1">
    <source>
        <dbReference type="SAM" id="MobiDB-lite"/>
    </source>
</evidence>
<reference evidence="2" key="1">
    <citation type="journal article" date="2014" name="Int. J. Syst. Evol. Microbiol.">
        <title>Complete genome sequence of Corynebacterium casei LMG S-19264T (=DSM 44701T), isolated from a smear-ripened cheese.</title>
        <authorList>
            <consortium name="US DOE Joint Genome Institute (JGI-PGF)"/>
            <person name="Walter F."/>
            <person name="Albersmeier A."/>
            <person name="Kalinowski J."/>
            <person name="Ruckert C."/>
        </authorList>
    </citation>
    <scope>NUCLEOTIDE SEQUENCE</scope>
    <source>
        <strain evidence="2">CGMCC 1.15966</strain>
    </source>
</reference>
<accession>A0A8H9G140</accession>
<dbReference type="SUPFAM" id="SSF55008">
    <property type="entry name" value="HMA, heavy metal-associated domain"/>
    <property type="match status" value="1"/>
</dbReference>
<dbReference type="GO" id="GO:0046872">
    <property type="term" value="F:metal ion binding"/>
    <property type="evidence" value="ECO:0007669"/>
    <property type="project" value="InterPro"/>
</dbReference>
<dbReference type="EMBL" id="BMKM01000003">
    <property type="protein sequence ID" value="GGE19314.1"/>
    <property type="molecule type" value="Genomic_DNA"/>
</dbReference>